<name>A0AAD7F909_9AGAR</name>
<sequence>MDSFAGPSPPLSVLALAIHDIAILATVYNDAHSSNHRQAKTTVAQSRMLKLGAADAEDNAMGGGGRMTRPSNSPPECSSSNGPIVAVVRRALAAPRSWSTNFSSSLVPLRMECVFPSVFPPPRPLVPQGFEDIAKDKPRTALSDAVKDHTDLKFTFPFHLSGYLPSSS</sequence>
<dbReference type="Proteomes" id="UP001221142">
    <property type="component" value="Unassembled WGS sequence"/>
</dbReference>
<feature type="compositionally biased region" description="Low complexity" evidence="1">
    <location>
        <begin position="70"/>
        <end position="80"/>
    </location>
</feature>
<comment type="caution">
    <text evidence="2">The sequence shown here is derived from an EMBL/GenBank/DDBJ whole genome shotgun (WGS) entry which is preliminary data.</text>
</comment>
<evidence type="ECO:0000313" key="2">
    <source>
        <dbReference type="EMBL" id="KAJ7604214.1"/>
    </source>
</evidence>
<evidence type="ECO:0000256" key="1">
    <source>
        <dbReference type="SAM" id="MobiDB-lite"/>
    </source>
</evidence>
<organism evidence="2 3">
    <name type="scientific">Roridomyces roridus</name>
    <dbReference type="NCBI Taxonomy" id="1738132"/>
    <lineage>
        <taxon>Eukaryota</taxon>
        <taxon>Fungi</taxon>
        <taxon>Dikarya</taxon>
        <taxon>Basidiomycota</taxon>
        <taxon>Agaricomycotina</taxon>
        <taxon>Agaricomycetes</taxon>
        <taxon>Agaricomycetidae</taxon>
        <taxon>Agaricales</taxon>
        <taxon>Marasmiineae</taxon>
        <taxon>Mycenaceae</taxon>
        <taxon>Roridomyces</taxon>
    </lineage>
</organism>
<reference evidence="2" key="1">
    <citation type="submission" date="2023-03" db="EMBL/GenBank/DDBJ databases">
        <title>Massive genome expansion in bonnet fungi (Mycena s.s.) driven by repeated elements and novel gene families across ecological guilds.</title>
        <authorList>
            <consortium name="Lawrence Berkeley National Laboratory"/>
            <person name="Harder C.B."/>
            <person name="Miyauchi S."/>
            <person name="Viragh M."/>
            <person name="Kuo A."/>
            <person name="Thoen E."/>
            <person name="Andreopoulos B."/>
            <person name="Lu D."/>
            <person name="Skrede I."/>
            <person name="Drula E."/>
            <person name="Henrissat B."/>
            <person name="Morin E."/>
            <person name="Kohler A."/>
            <person name="Barry K."/>
            <person name="LaButti K."/>
            <person name="Morin E."/>
            <person name="Salamov A."/>
            <person name="Lipzen A."/>
            <person name="Mereny Z."/>
            <person name="Hegedus B."/>
            <person name="Baldrian P."/>
            <person name="Stursova M."/>
            <person name="Weitz H."/>
            <person name="Taylor A."/>
            <person name="Grigoriev I.V."/>
            <person name="Nagy L.G."/>
            <person name="Martin F."/>
            <person name="Kauserud H."/>
        </authorList>
    </citation>
    <scope>NUCLEOTIDE SEQUENCE</scope>
    <source>
        <strain evidence="2">9284</strain>
    </source>
</reference>
<dbReference type="AlphaFoldDB" id="A0AAD7F909"/>
<keyword evidence="3" id="KW-1185">Reference proteome</keyword>
<protein>
    <submittedName>
        <fullName evidence="2">Uncharacterized protein</fullName>
    </submittedName>
</protein>
<gene>
    <name evidence="2" type="ORF">FB45DRAFT_1070677</name>
</gene>
<proteinExistence type="predicted"/>
<evidence type="ECO:0000313" key="3">
    <source>
        <dbReference type="Proteomes" id="UP001221142"/>
    </source>
</evidence>
<accession>A0AAD7F909</accession>
<feature type="region of interest" description="Disordered" evidence="1">
    <location>
        <begin position="57"/>
        <end position="80"/>
    </location>
</feature>
<dbReference type="EMBL" id="JARKIF010000113">
    <property type="protein sequence ID" value="KAJ7604214.1"/>
    <property type="molecule type" value="Genomic_DNA"/>
</dbReference>